<dbReference type="AlphaFoldDB" id="A0A699IG07"/>
<name>A0A699IG07_TANCI</name>
<proteinExistence type="predicted"/>
<dbReference type="EMBL" id="BKCJ010302122">
    <property type="protein sequence ID" value="GEZ62493.1"/>
    <property type="molecule type" value="Genomic_DNA"/>
</dbReference>
<comment type="caution">
    <text evidence="2">The sequence shown here is derived from an EMBL/GenBank/DDBJ whole genome shotgun (WGS) entry which is preliminary data.</text>
</comment>
<gene>
    <name evidence="2" type="ORF">Tci_534466</name>
</gene>
<feature type="region of interest" description="Disordered" evidence="1">
    <location>
        <begin position="316"/>
        <end position="341"/>
    </location>
</feature>
<evidence type="ECO:0000313" key="2">
    <source>
        <dbReference type="EMBL" id="GEZ62493.1"/>
    </source>
</evidence>
<reference evidence="2" key="1">
    <citation type="journal article" date="2019" name="Sci. Rep.">
        <title>Draft genome of Tanacetum cinerariifolium, the natural source of mosquito coil.</title>
        <authorList>
            <person name="Yamashiro T."/>
            <person name="Shiraishi A."/>
            <person name="Satake H."/>
            <person name="Nakayama K."/>
        </authorList>
    </citation>
    <scope>NUCLEOTIDE SEQUENCE</scope>
</reference>
<evidence type="ECO:0000256" key="1">
    <source>
        <dbReference type="SAM" id="MobiDB-lite"/>
    </source>
</evidence>
<dbReference type="PANTHER" id="PTHR31973">
    <property type="entry name" value="POLYPROTEIN, PUTATIVE-RELATED"/>
    <property type="match status" value="1"/>
</dbReference>
<protein>
    <submittedName>
        <fullName evidence="2">Multidrug resistance-associated protein 5</fullName>
    </submittedName>
</protein>
<sequence length="533" mass="59753">MILGIDMHCFNIHNDGYFSHLSLTYVDGVILEMAVGRMPYEEFAMYLEEKCGCYFQEGAETSTRNIDKGIDATDYVKARTSTTNKGKENVSEDATKVVETRRSIVEIDSETEIKANRDAKAKAKDNLVLETNKPNNENNMPVDNVKGETFEEYDIYMNELLKSLNTTDKDGITEDPFISVEKHVERSGEVRVVAKCGQRLPRLSDPEKEYEKTNGEHYSMHRSYGKAILDSNPGSTVKLGVTVNPDGKTYFDRFYVCFARLANGWKAGYRKIIALDGCFLKSPNQGEILTIIRRDRNNHIYLVAWAMSMYSTILPPKPRKMPSRPRKKRLRSMGEGGSSTRVSKIAGQANCLNCKKPGHNKASCKEPVVEQTSKHRGVVGRPRNKQLVEDLEDVDVVYRCPVRDEGAGGLEEVRGSRGRGGLVGSRVVLVGLKVVPVFQEELLVGLEEVLVCLVVLVGQQVEELVGLVVLVGQEVEVLVGLVVLVGQETQDEPQQTHHESMQTQDEDYVEKTQKQAEIDLTQVEQTQEQTQDQ</sequence>
<organism evidence="2">
    <name type="scientific">Tanacetum cinerariifolium</name>
    <name type="common">Dalmatian daisy</name>
    <name type="synonym">Chrysanthemum cinerariifolium</name>
    <dbReference type="NCBI Taxonomy" id="118510"/>
    <lineage>
        <taxon>Eukaryota</taxon>
        <taxon>Viridiplantae</taxon>
        <taxon>Streptophyta</taxon>
        <taxon>Embryophyta</taxon>
        <taxon>Tracheophyta</taxon>
        <taxon>Spermatophyta</taxon>
        <taxon>Magnoliopsida</taxon>
        <taxon>eudicotyledons</taxon>
        <taxon>Gunneridae</taxon>
        <taxon>Pentapetalae</taxon>
        <taxon>asterids</taxon>
        <taxon>campanulids</taxon>
        <taxon>Asterales</taxon>
        <taxon>Asteraceae</taxon>
        <taxon>Asteroideae</taxon>
        <taxon>Anthemideae</taxon>
        <taxon>Anthemidinae</taxon>
        <taxon>Tanacetum</taxon>
    </lineage>
</organism>
<accession>A0A699IG07</accession>
<dbReference type="PANTHER" id="PTHR31973:SF189">
    <property type="entry name" value="TRANSPOSASE, MUDR, PLANT, MULE TRANSPOSASE DOMAIN PROTEIN-RELATED"/>
    <property type="match status" value="1"/>
</dbReference>
<feature type="compositionally biased region" description="Basic residues" evidence="1">
    <location>
        <begin position="317"/>
        <end position="331"/>
    </location>
</feature>
<feature type="non-terminal residue" evidence="2">
    <location>
        <position position="533"/>
    </location>
</feature>
<feature type="region of interest" description="Disordered" evidence="1">
    <location>
        <begin position="490"/>
        <end position="510"/>
    </location>
</feature>